<dbReference type="EC" id="2.7.11.1" evidence="4"/>
<feature type="compositionally biased region" description="Low complexity" evidence="22">
    <location>
        <begin position="1256"/>
        <end position="1274"/>
    </location>
</feature>
<feature type="domain" description="Ig-like" evidence="23">
    <location>
        <begin position="119"/>
        <end position="209"/>
    </location>
</feature>
<name>A0A6L2Q4Z5_COPFO</name>
<comment type="cofactor">
    <cofactor evidence="1">
        <name>Mg(2+)</name>
        <dbReference type="ChEBI" id="CHEBI:18420"/>
    </cofactor>
</comment>
<evidence type="ECO:0000256" key="4">
    <source>
        <dbReference type="ARBA" id="ARBA00012513"/>
    </source>
</evidence>
<dbReference type="GO" id="GO:0046872">
    <property type="term" value="F:metal ion binding"/>
    <property type="evidence" value="ECO:0007669"/>
    <property type="project" value="UniProtKB-KW"/>
</dbReference>
<organism evidence="25 26">
    <name type="scientific">Coptotermes formosanus</name>
    <name type="common">Formosan subterranean termite</name>
    <dbReference type="NCBI Taxonomy" id="36987"/>
    <lineage>
        <taxon>Eukaryota</taxon>
        <taxon>Metazoa</taxon>
        <taxon>Ecdysozoa</taxon>
        <taxon>Arthropoda</taxon>
        <taxon>Hexapoda</taxon>
        <taxon>Insecta</taxon>
        <taxon>Pterygota</taxon>
        <taxon>Neoptera</taxon>
        <taxon>Polyneoptera</taxon>
        <taxon>Dictyoptera</taxon>
        <taxon>Blattodea</taxon>
        <taxon>Blattoidea</taxon>
        <taxon>Termitoidae</taxon>
        <taxon>Rhinotermitidae</taxon>
        <taxon>Coptotermes</taxon>
    </lineage>
</organism>
<keyword evidence="14" id="KW-0106">Calcium</keyword>
<keyword evidence="7" id="KW-0723">Serine/threonine-protein kinase</keyword>
<feature type="domain" description="Fibronectin type-III" evidence="24">
    <location>
        <begin position="7391"/>
        <end position="7486"/>
    </location>
</feature>
<dbReference type="SUPFAM" id="SSF48726">
    <property type="entry name" value="Immunoglobulin"/>
    <property type="match status" value="33"/>
</dbReference>
<evidence type="ECO:0000259" key="23">
    <source>
        <dbReference type="PROSITE" id="PS50835"/>
    </source>
</evidence>
<dbReference type="EMBL" id="BLKM01000900">
    <property type="protein sequence ID" value="GFG39474.1"/>
    <property type="molecule type" value="Genomic_DNA"/>
</dbReference>
<feature type="domain" description="Fibronectin type-III" evidence="24">
    <location>
        <begin position="3151"/>
        <end position="3246"/>
    </location>
</feature>
<evidence type="ECO:0000256" key="2">
    <source>
        <dbReference type="ARBA" id="ARBA00004496"/>
    </source>
</evidence>
<feature type="region of interest" description="Disordered" evidence="22">
    <location>
        <begin position="2338"/>
        <end position="2368"/>
    </location>
</feature>
<dbReference type="Pfam" id="PF00041">
    <property type="entry name" value="fn3"/>
    <property type="match status" value="39"/>
</dbReference>
<feature type="domain" description="Ig-like" evidence="23">
    <location>
        <begin position="1681"/>
        <end position="1765"/>
    </location>
</feature>
<comment type="subcellular location">
    <subcellularLocation>
        <location evidence="2">Cytoplasm</location>
    </subcellularLocation>
</comment>
<feature type="domain" description="Fibronectin type-III" evidence="24">
    <location>
        <begin position="5023"/>
        <end position="5118"/>
    </location>
</feature>
<feature type="region of interest" description="Disordered" evidence="22">
    <location>
        <begin position="917"/>
        <end position="963"/>
    </location>
</feature>
<feature type="compositionally biased region" description="Basic and acidic residues" evidence="22">
    <location>
        <begin position="2354"/>
        <end position="2368"/>
    </location>
</feature>
<keyword evidence="5" id="KW-0728">SH3 domain</keyword>
<evidence type="ECO:0000256" key="21">
    <source>
        <dbReference type="ARBA" id="ARBA00048679"/>
    </source>
</evidence>
<dbReference type="CDD" id="cd00063">
    <property type="entry name" value="FN3"/>
    <property type="match status" value="39"/>
</dbReference>
<protein>
    <recommendedName>
        <fullName evidence="4">non-specific serine/threonine protein kinase</fullName>
        <ecNumber evidence="4">2.7.11.1</ecNumber>
    </recommendedName>
</protein>
<dbReference type="Pfam" id="PF07679">
    <property type="entry name" value="I-set"/>
    <property type="match status" value="32"/>
</dbReference>
<feature type="domain" description="Ig-like" evidence="23">
    <location>
        <begin position="1355"/>
        <end position="1447"/>
    </location>
</feature>
<dbReference type="FunFam" id="2.60.40.10:FF:000003">
    <property type="entry name" value="Titin isoform E"/>
    <property type="match status" value="3"/>
</dbReference>
<feature type="domain" description="Fibronectin type-III" evidence="24">
    <location>
        <begin position="4727"/>
        <end position="4821"/>
    </location>
</feature>
<feature type="region of interest" description="Disordered" evidence="22">
    <location>
        <begin position="837"/>
        <end position="867"/>
    </location>
</feature>
<dbReference type="GO" id="GO:0030154">
    <property type="term" value="P:cell differentiation"/>
    <property type="evidence" value="ECO:0007669"/>
    <property type="project" value="UniProtKB-ARBA"/>
</dbReference>
<comment type="catalytic activity">
    <reaction evidence="21">
        <text>L-seryl-[protein] + ATP = O-phospho-L-seryl-[protein] + ADP + H(+)</text>
        <dbReference type="Rhea" id="RHEA:17989"/>
        <dbReference type="Rhea" id="RHEA-COMP:9863"/>
        <dbReference type="Rhea" id="RHEA-COMP:11604"/>
        <dbReference type="ChEBI" id="CHEBI:15378"/>
        <dbReference type="ChEBI" id="CHEBI:29999"/>
        <dbReference type="ChEBI" id="CHEBI:30616"/>
        <dbReference type="ChEBI" id="CHEBI:83421"/>
        <dbReference type="ChEBI" id="CHEBI:456216"/>
        <dbReference type="EC" id="2.7.11.1"/>
    </reaction>
</comment>
<dbReference type="FunFam" id="2.60.40.10:FF:000056">
    <property type="entry name" value="twitchin isoform X4"/>
    <property type="match status" value="23"/>
</dbReference>
<feature type="domain" description="Fibronectin type-III" evidence="24">
    <location>
        <begin position="3252"/>
        <end position="3346"/>
    </location>
</feature>
<feature type="region of interest" description="Disordered" evidence="22">
    <location>
        <begin position="5296"/>
        <end position="5330"/>
    </location>
</feature>
<dbReference type="GO" id="GO:0050793">
    <property type="term" value="P:regulation of developmental process"/>
    <property type="evidence" value="ECO:0007669"/>
    <property type="project" value="UniProtKB-ARBA"/>
</dbReference>
<feature type="domain" description="Fibronectin type-III" evidence="24">
    <location>
        <begin position="6307"/>
        <end position="6402"/>
    </location>
</feature>
<feature type="domain" description="Fibronectin type-III" evidence="24">
    <location>
        <begin position="4137"/>
        <end position="4232"/>
    </location>
</feature>
<dbReference type="FunFam" id="2.60.40.10:FF:000031">
    <property type="entry name" value="Myosin-binding protein C, slow type"/>
    <property type="match status" value="2"/>
</dbReference>
<dbReference type="Gene3D" id="2.60.40.10">
    <property type="entry name" value="Immunoglobulins"/>
    <property type="match status" value="72"/>
</dbReference>
<evidence type="ECO:0000256" key="19">
    <source>
        <dbReference type="ARBA" id="ARBA00023319"/>
    </source>
</evidence>
<dbReference type="InterPro" id="IPR036179">
    <property type="entry name" value="Ig-like_dom_sf"/>
</dbReference>
<feature type="domain" description="Ig-like" evidence="23">
    <location>
        <begin position="7492"/>
        <end position="7585"/>
    </location>
</feature>
<feature type="domain" description="Fibronectin type-III" evidence="24">
    <location>
        <begin position="3743"/>
        <end position="3836"/>
    </location>
</feature>
<feature type="domain" description="Fibronectin type-III" evidence="24">
    <location>
        <begin position="6900"/>
        <end position="6995"/>
    </location>
</feature>
<feature type="domain" description="Fibronectin type-III" evidence="24">
    <location>
        <begin position="2955"/>
        <end position="3050"/>
    </location>
</feature>
<feature type="domain" description="Fibronectin type-III" evidence="24">
    <location>
        <begin position="5612"/>
        <end position="5706"/>
    </location>
</feature>
<feature type="domain" description="Fibronectin type-III" evidence="24">
    <location>
        <begin position="4333"/>
        <end position="4426"/>
    </location>
</feature>
<feature type="domain" description="Fibronectin type-III" evidence="24">
    <location>
        <begin position="7688"/>
        <end position="7781"/>
    </location>
</feature>
<keyword evidence="17" id="KW-0112">Calmodulin-binding</keyword>
<dbReference type="InterPro" id="IPR013098">
    <property type="entry name" value="Ig_I-set"/>
</dbReference>
<feature type="domain" description="Fibronectin type-III" evidence="24">
    <location>
        <begin position="5806"/>
        <end position="5904"/>
    </location>
</feature>
<dbReference type="FunFam" id="2.60.40.10:FF:000032">
    <property type="entry name" value="palladin isoform X1"/>
    <property type="match status" value="1"/>
</dbReference>
<feature type="domain" description="Fibronectin type-III" evidence="24">
    <location>
        <begin position="2557"/>
        <end position="2654"/>
    </location>
</feature>
<feature type="domain" description="Ig-like" evidence="23">
    <location>
        <begin position="226"/>
        <end position="319"/>
    </location>
</feature>
<evidence type="ECO:0000256" key="20">
    <source>
        <dbReference type="ARBA" id="ARBA00047899"/>
    </source>
</evidence>
<dbReference type="FunFam" id="2.60.40.10:FF:001845">
    <property type="entry name" value="Bent, isoform H"/>
    <property type="match status" value="1"/>
</dbReference>
<keyword evidence="18" id="KW-1015">Disulfide bond</keyword>
<dbReference type="InParanoid" id="A0A6L2Q4Z5"/>
<dbReference type="SMART" id="SM00409">
    <property type="entry name" value="IG"/>
    <property type="match status" value="33"/>
</dbReference>
<feature type="domain" description="Fibronectin type-III" evidence="24">
    <location>
        <begin position="7001"/>
        <end position="7096"/>
    </location>
</feature>
<dbReference type="InterPro" id="IPR003961">
    <property type="entry name" value="FN3_dom"/>
</dbReference>
<dbReference type="CDD" id="cd05748">
    <property type="entry name" value="Ig_Titin_like"/>
    <property type="match status" value="2"/>
</dbReference>
<evidence type="ECO:0000256" key="18">
    <source>
        <dbReference type="ARBA" id="ARBA00023157"/>
    </source>
</evidence>
<keyword evidence="6" id="KW-0963">Cytoplasm</keyword>
<feature type="domain" description="Ig-like" evidence="23">
    <location>
        <begin position="5122"/>
        <end position="5211"/>
    </location>
</feature>
<feature type="domain" description="Ig-like" evidence="23">
    <location>
        <begin position="3641"/>
        <end position="3735"/>
    </location>
</feature>
<feature type="compositionally biased region" description="Basic and acidic residues" evidence="22">
    <location>
        <begin position="923"/>
        <end position="963"/>
    </location>
</feature>
<dbReference type="SMART" id="SM00060">
    <property type="entry name" value="FN3"/>
    <property type="match status" value="39"/>
</dbReference>
<dbReference type="InterPro" id="IPR003599">
    <property type="entry name" value="Ig_sub"/>
</dbReference>
<dbReference type="PANTHER" id="PTHR14340:SF9">
    <property type="entry name" value="FIBRONECTIN TYPE-III DOMAIN-CONTAINING PROTEIN"/>
    <property type="match status" value="1"/>
</dbReference>
<feature type="domain" description="Fibronectin type-III" evidence="24">
    <location>
        <begin position="5218"/>
        <end position="5312"/>
    </location>
</feature>
<dbReference type="SUPFAM" id="SSF49265">
    <property type="entry name" value="Fibronectin type III"/>
    <property type="match status" value="21"/>
</dbReference>
<proteinExistence type="inferred from homology"/>
<keyword evidence="10" id="KW-0479">Metal-binding</keyword>
<keyword evidence="9" id="KW-0808">Transferase</keyword>
<keyword evidence="12" id="KW-0547">Nucleotide-binding</keyword>
<evidence type="ECO:0000256" key="22">
    <source>
        <dbReference type="SAM" id="MobiDB-lite"/>
    </source>
</evidence>
<evidence type="ECO:0000259" key="24">
    <source>
        <dbReference type="PROSITE" id="PS50853"/>
    </source>
</evidence>
<feature type="region of interest" description="Disordered" evidence="22">
    <location>
        <begin position="1139"/>
        <end position="1162"/>
    </location>
</feature>
<feature type="domain" description="Fibronectin type-III" evidence="24">
    <location>
        <begin position="2660"/>
        <end position="2755"/>
    </location>
</feature>
<keyword evidence="16" id="KW-0460">Magnesium</keyword>
<feature type="domain" description="Ig-like" evidence="23">
    <location>
        <begin position="3941"/>
        <end position="4030"/>
    </location>
</feature>
<feature type="compositionally biased region" description="Acidic residues" evidence="22">
    <location>
        <begin position="1195"/>
        <end position="1207"/>
    </location>
</feature>
<feature type="domain" description="Ig-like" evidence="23">
    <location>
        <begin position="1585"/>
        <end position="1673"/>
    </location>
</feature>
<dbReference type="GO" id="GO:0009653">
    <property type="term" value="P:anatomical structure morphogenesis"/>
    <property type="evidence" value="ECO:0007669"/>
    <property type="project" value="UniProtKB-ARBA"/>
</dbReference>
<evidence type="ECO:0000256" key="17">
    <source>
        <dbReference type="ARBA" id="ARBA00022860"/>
    </source>
</evidence>
<feature type="domain" description="Fibronectin type-III" evidence="24">
    <location>
        <begin position="5512"/>
        <end position="5606"/>
    </location>
</feature>
<dbReference type="FunFam" id="2.60.40.10:FF:001164">
    <property type="entry name" value="Uncharacterized protein, isoform F"/>
    <property type="match status" value="1"/>
</dbReference>
<feature type="domain" description="Fibronectin type-III" evidence="24">
    <location>
        <begin position="6799"/>
        <end position="6894"/>
    </location>
</feature>
<feature type="domain" description="Fibronectin type-III" evidence="24">
    <location>
        <begin position="4921"/>
        <end position="5017"/>
    </location>
</feature>
<feature type="domain" description="Ig-like" evidence="23">
    <location>
        <begin position="639"/>
        <end position="733"/>
    </location>
</feature>
<evidence type="ECO:0000256" key="3">
    <source>
        <dbReference type="ARBA" id="ARBA00006692"/>
    </source>
</evidence>
<evidence type="ECO:0000313" key="25">
    <source>
        <dbReference type="EMBL" id="GFG39474.1"/>
    </source>
</evidence>
<evidence type="ECO:0000256" key="13">
    <source>
        <dbReference type="ARBA" id="ARBA00022777"/>
    </source>
</evidence>
<feature type="domain" description="Fibronectin type-III" evidence="24">
    <location>
        <begin position="4038"/>
        <end position="4131"/>
    </location>
</feature>
<dbReference type="FunFam" id="2.60.40.10:FF:000097">
    <property type="entry name" value="Bent, isoform F"/>
    <property type="match status" value="6"/>
</dbReference>
<feature type="domain" description="Ig-like" evidence="23">
    <location>
        <begin position="334"/>
        <end position="425"/>
    </location>
</feature>
<feature type="domain" description="Fibronectin type-III" evidence="24">
    <location>
        <begin position="6603"/>
        <end position="6698"/>
    </location>
</feature>
<dbReference type="PROSITE" id="PS50835">
    <property type="entry name" value="IG_LIKE"/>
    <property type="match status" value="27"/>
</dbReference>
<evidence type="ECO:0000256" key="14">
    <source>
        <dbReference type="ARBA" id="ARBA00022837"/>
    </source>
</evidence>
<feature type="domain" description="Ig-like" evidence="23">
    <location>
        <begin position="4531"/>
        <end position="4618"/>
    </location>
</feature>
<dbReference type="SMART" id="SM00408">
    <property type="entry name" value="IGc2"/>
    <property type="match status" value="26"/>
</dbReference>
<gene>
    <name evidence="25" type="ORF">Cfor_08423</name>
</gene>
<feature type="domain" description="Ig-like" evidence="23">
    <location>
        <begin position="6009"/>
        <end position="6098"/>
    </location>
</feature>
<dbReference type="FunFam" id="2.60.40.10:FF:000147">
    <property type="entry name" value="Myosin light chain kinase"/>
    <property type="match status" value="1"/>
</dbReference>
<dbReference type="PRINTS" id="PR00014">
    <property type="entry name" value="FNTYPEIII"/>
</dbReference>
<keyword evidence="13" id="KW-0418">Kinase</keyword>
<dbReference type="FunFam" id="2.60.40.10:FF:000107">
    <property type="entry name" value="Myosin, light chain kinase a"/>
    <property type="match status" value="2"/>
</dbReference>
<evidence type="ECO:0000256" key="5">
    <source>
        <dbReference type="ARBA" id="ARBA00022443"/>
    </source>
</evidence>
<dbReference type="InterPro" id="IPR007110">
    <property type="entry name" value="Ig-like_dom"/>
</dbReference>
<feature type="domain" description="Ig-like" evidence="23">
    <location>
        <begin position="542"/>
        <end position="634"/>
    </location>
</feature>
<dbReference type="FunFam" id="2.60.40.10:FF:000935">
    <property type="entry name" value="Uncharacterized protein, isoform I"/>
    <property type="match status" value="1"/>
</dbReference>
<feature type="domain" description="Fibronectin type-III" evidence="24">
    <location>
        <begin position="2258"/>
        <end position="2354"/>
    </location>
</feature>
<evidence type="ECO:0000256" key="16">
    <source>
        <dbReference type="ARBA" id="ARBA00022842"/>
    </source>
</evidence>
<dbReference type="InterPro" id="IPR013783">
    <property type="entry name" value="Ig-like_fold"/>
</dbReference>
<accession>A0A6L2Q4Z5</accession>
<comment type="caution">
    <text evidence="25">The sequence shown here is derived from an EMBL/GenBank/DDBJ whole genome shotgun (WGS) entry which is preliminary data.</text>
</comment>
<dbReference type="FunFam" id="2.60.40.10:FF:000440">
    <property type="entry name" value="Bent, isoform C"/>
    <property type="match status" value="1"/>
</dbReference>
<feature type="domain" description="Ig-like" evidence="23">
    <location>
        <begin position="3351"/>
        <end position="3440"/>
    </location>
</feature>
<evidence type="ECO:0000256" key="15">
    <source>
        <dbReference type="ARBA" id="ARBA00022840"/>
    </source>
</evidence>
<feature type="domain" description="Fibronectin type-III" evidence="24">
    <location>
        <begin position="2856"/>
        <end position="2949"/>
    </location>
</feature>
<feature type="domain" description="Ig-like" evidence="23">
    <location>
        <begin position="4236"/>
        <end position="4325"/>
    </location>
</feature>
<keyword evidence="15" id="KW-0067">ATP-binding</keyword>
<dbReference type="CDD" id="cd00096">
    <property type="entry name" value="Ig"/>
    <property type="match status" value="1"/>
</dbReference>
<feature type="domain" description="Fibronectin type-III" evidence="24">
    <location>
        <begin position="3448"/>
        <end position="3541"/>
    </location>
</feature>
<dbReference type="FunFam" id="2.60.40.10:FF:000831">
    <property type="entry name" value="Uncharacterized protein, isoform F"/>
    <property type="match status" value="1"/>
</dbReference>
<feature type="domain" description="Ig-like" evidence="23">
    <location>
        <begin position="747"/>
        <end position="838"/>
    </location>
</feature>
<dbReference type="PANTHER" id="PTHR14340">
    <property type="entry name" value="MICROFIBRIL-ASSOCIATED GLYCOPROTEIN 3"/>
    <property type="match status" value="1"/>
</dbReference>
<dbReference type="GO" id="GO:0051239">
    <property type="term" value="P:regulation of multicellular organismal process"/>
    <property type="evidence" value="ECO:0007669"/>
    <property type="project" value="UniProtKB-ARBA"/>
</dbReference>
<feature type="domain" description="Fibronectin type-III" evidence="24">
    <location>
        <begin position="6108"/>
        <end position="6201"/>
    </location>
</feature>
<feature type="domain" description="Fibronectin type-III" evidence="24">
    <location>
        <begin position="2062"/>
        <end position="2156"/>
    </location>
</feature>
<keyword evidence="26" id="KW-1185">Reference proteome</keyword>
<dbReference type="FunCoup" id="A0A6L2Q4Z5">
    <property type="interactions" value="9"/>
</dbReference>
<feature type="domain" description="Fibronectin type-III" evidence="24">
    <location>
        <begin position="7291"/>
        <end position="7385"/>
    </location>
</feature>
<feature type="domain" description="Ig-like" evidence="23">
    <location>
        <begin position="4825"/>
        <end position="4914"/>
    </location>
</feature>
<dbReference type="FunFam" id="2.60.40.10:FF:000127">
    <property type="entry name" value="titin isoform X1"/>
    <property type="match status" value="3"/>
</dbReference>
<keyword evidence="8" id="KW-0597">Phosphoprotein</keyword>
<dbReference type="FunFam" id="2.60.40.10:FF:000051">
    <property type="entry name" value="Uncharacterized protein, isoform J"/>
    <property type="match status" value="6"/>
</dbReference>
<dbReference type="FunFam" id="2.60.40.10:FF:002083">
    <property type="entry name" value="Protein CBR-UNC-22"/>
    <property type="match status" value="4"/>
</dbReference>
<reference evidence="26" key="1">
    <citation type="submission" date="2020-01" db="EMBL/GenBank/DDBJ databases">
        <title>Draft genome sequence of the Termite Coptotermes fromosanus.</title>
        <authorList>
            <person name="Itakura S."/>
            <person name="Yosikawa Y."/>
            <person name="Umezawa K."/>
        </authorList>
    </citation>
    <scope>NUCLEOTIDE SEQUENCE [LARGE SCALE GENOMIC DNA]</scope>
</reference>
<evidence type="ECO:0000256" key="8">
    <source>
        <dbReference type="ARBA" id="ARBA00022553"/>
    </source>
</evidence>
<dbReference type="OrthoDB" id="504170at2759"/>
<feature type="region of interest" description="Disordered" evidence="22">
    <location>
        <begin position="1186"/>
        <end position="1291"/>
    </location>
</feature>
<dbReference type="FunFam" id="2.60.40.10:FF:000504">
    <property type="entry name" value="Bent, isoform J"/>
    <property type="match status" value="2"/>
</dbReference>
<dbReference type="FunFam" id="2.60.40.10:FF:000160">
    <property type="entry name" value="Titin a"/>
    <property type="match status" value="1"/>
</dbReference>
<evidence type="ECO:0000256" key="11">
    <source>
        <dbReference type="ARBA" id="ARBA00022737"/>
    </source>
</evidence>
<feature type="region of interest" description="Disordered" evidence="22">
    <location>
        <begin position="6283"/>
        <end position="6336"/>
    </location>
</feature>
<feature type="domain" description="Fibronectin type-III" evidence="24">
    <location>
        <begin position="1959"/>
        <end position="2056"/>
    </location>
</feature>
<feature type="domain" description="Ig-like" evidence="23">
    <location>
        <begin position="2759"/>
        <end position="2848"/>
    </location>
</feature>
<dbReference type="PROSITE" id="PS50853">
    <property type="entry name" value="FN3"/>
    <property type="match status" value="39"/>
</dbReference>
<evidence type="ECO:0000256" key="9">
    <source>
        <dbReference type="ARBA" id="ARBA00022679"/>
    </source>
</evidence>
<dbReference type="GO" id="GO:0004674">
    <property type="term" value="F:protein serine/threonine kinase activity"/>
    <property type="evidence" value="ECO:0007669"/>
    <property type="project" value="UniProtKB-KW"/>
</dbReference>
<keyword evidence="19" id="KW-0393">Immunoglobulin domain</keyword>
<sequence>MGVAEDFAPSFTQKPQLRQEDEGNRLIFECQLLASPKPEINWFRGETQLAEDNRTNIRIQSLGSNKFLVVLELDDVIESDAGLYKVKAKNKMGEVAASINLNFSPADEPREKQIDGIAPTFSKKPAIRQEEDGKRLLFECRIQADPRPTVAWSHNGVAVQSSNRHKLTVDKDGHSYFATLEIRNVTVEDAGKYKVTAKNELGESNATISLNFDSDEAPAPADGIKPTFTERPVIRQTDDGGKVSFECRLVGDPKPTVTWYHGGKVLKETGRFHMSLEQDQKLYYLARLEISSVETSDSGDYKAVAKNKHGESTASINLNFEGGGKPKIPDGKAPRFPKKPTIKQEGDILVMECILEANPVPEITWYQGSKVISDSNRVRMSRKATGKDAYLLTLEISNPTKEDGGNYRCNAFNNFGESNANIALNFQGGDDAAGFAPSFVEKPRIIPNDTGTLITMRCKCKAKPKPVVTWYRGTTLVKETSKIKIRTADKEEDTYELLLEIQDPAGSDGGTYRCNVKNDFGESNANLNLNIEAEPEPEGDGPTFVEKPRIVSEMNGKLVIMTCKVKANPKPTIVWYQAGKVVKESSKVSMSIDQKDDIYSIKLELKDPGQEDSGLYKCNIKNSLGELNANLTLNIEIIPVIKEKPKVIKITKKRTVIVECNVVSKFAPQCTWFKETTAVREDSRHTVRVEQVKEGEFAVKLEIESVTQADKGSYKLVAKNEKGEATSQTVEVTEIPEEEEVKKGNKPEFAQGLTSVSAEEGKSAEFVCQLKTSDKKATVVWYRSGQLVRESQEIKSTFDGSYARLRITTCKIDYAGSYKVVVSNEFGKAESSADLKVTEEKKVEKKEEKKEEKKVEKKEEKKVEPEPEKVGYVKKSYNTVFLLPQKKVVEKKPEPEKNEVEKVNDVAVKIEEKTATLQEDNEVEKKPEQNKKIQPEKKVEDAKKEPEQKKIGTEKDVKKTDSDRVKQKAEPKKVVKILLQNVFHNTSLNLSFILAVFCAKCRFIFTAFFEQKLQNNTTMCFHLFFCYFSLHINTADVGAYVYTHTKLFMGYTTIVILYLKMCEQILHFCNGFLSDIQVTEAKTEARRKSSIVKTGEKIVQQEEEEKVQEVKVSAQKIEEVKVDGEKKLSVKKKAVETKAEERKASVTTQEEAPAQKPIRRYDPMAYIPSSSEESEEEIEVVMKVGKHVTKNKEEEYGEEDEEDDILNELDFVSKADKSKKPGVKVPEIKAPEIKAPEAPKIEVSREKSPAGDARKGSLAPGSGPSSRRGSLIPPEEQQRRPSLIISDEENRKLRPGEVVDEKKVGKLRPGEVVESKVRFRRRPSADVRRPSVAELGEMIDKPCTPLRPVGQPGPPSIVDIQESYSAVEDQVGYITVQVEGNPAPTFKWYKGITEIIEGGRYKFVTDGETSTITLCMRKVKPNDESKYTITVSNEHGEDSAETQLYVSDASGMDFRSMLKKRKYAKWAKEKEDPDWGELKEVEIPTTQLKKVEKKTESFLKPLVDKQAKEGKDKKVVFEAVFSKPNSKPKWFFRKDELFPGSKYKLVTENDVYKLIISNPKVEDTGKYTIEIAGISCTAYLDVEEPEAVYTFVKPLSKKTDGFTKHETMMECTVSSSMAMVSWWRGDKRISDGDKYDTAKEMSGICRLTIKNCELEDSGEYSCRIEKQEDKTTTLVTIIEYPYKFVKVLKSQQIVEKEQITLLCELDDAGGEVTWLKNNEPVKPDKRVQIIKDGRKRKIVIKDGKVTDAGVYTCTSNADKTECELVIQYANRFNKKLKDTTVVERDKLVLDVELQDQTAPAEWFFNDEPIQESERVEIKNLGGGKHQLIFNRAELTDTGEIKCESGKLSSTCQVVVKKGEQKPVINFGDRVEGPVSKPIVFEVPYTVGATKQSPVEAKLIKDGKVLPLKEVEVIVAEDKATFKYKKPARNLSGVYQLKISNAQGEDTKNINIVMQDVPSAPTDINVTDVFQTSCVVQWKPSKDDGGLPLQHYVVERLDMSVKGGWDSVAEIPPNQPTKFKCEDLTPKKEYKFRIRAVNKIGSSEPVLFAKTVVAKDPWDEPGKPSNVQVVDWDKDHADLKWTKPESDGGAPITGYIIEFKEKFGKEWEKGKEIGDVTMATIEGLKEGTQYEFRIRAVNKAGPGEPSDATKPIIAKARFVKPFIIGDGLTNIVVKKGQVIKYDIKFGGEPEPVPRWEQDGKELFEDAQERTTIDKYERNTVLTVRRVTRADSGKYKLILTNGSGTCESVADVVVLDKPSAPGGPLVAEEVRANHVKVKWHKPEDSGGTAVTGYVLEKMDLDTGRWAPAGEVGPDKNTFTIDGLTPKKKYKFRVKAVNKEGESEPLETDEPILARNPYDEPGRPGKPDIIDYDNKSVTLKWAKPEEDGGRPITHYTVEMKDKLSVEWVEVLKTKDSNPEGVVEGLKEKNVYQFRIRAHNKAGASEPSEPTSSHVCKHRHLKPRIERATFKSVTIKSGRTHKWSVDVSGEPPPTCSWIWRDNISLVTTEKIKIENVDYHTDFTIISAMRRDTGKYTLIAENASGKDQETVELTVLAKPSMPQGPLEVTDVTKTSAKLKWKKPEDDGGCPIKEYEVEKMDVATGKWVRVGRVPGDRPSPELDVTGLTPGAEYKFRVTAVNDEGDSEPLVTERATVAKNPFDEPSQPGTPEITDYDNESVDLKWTKPKSDGGAPIEKYIIEKKDRFKPDWEKAIEVPGDQLEAKVPDLKERAEYQFRVVAVNKAGPSPASEPTKTHLVKHKALKPRIDRTNLKPIVIKAGKMVKYDVNIRGEPPPTVKWFHADSEVKSEGNIEIINVDNNTKLTVNDAVRKNTGLWKIVAENQHGKDEADVEITVLSAPSRPQGPLKVSDVTKNGCKLKWDKPEDDGGKPVSGYVVEKLDTATGRWVPVGRTSEPEMDVKGLQEGCEYKFRVKAVNDEGESEPLETERATLAKNPFDIPSKPGTPEVVDWDVDRVDLKWTAPKSNGGAAITGYIIEKKEKFSSSWDEILTTTSPACEAKVPGLKEGNQYQFRVRAVNKAGPSEPSEPTKPHIAKARFLRPIINREKLQKVTVRAGALVKFDVDVKGEPPPTITWHFANKQLENEPTVKIENEDYNTKIQLSETTRKNTGIYTVKAENSSGSDEATVEVIILDKPDKPEGPLEVTDVHKEGCKLKWKKPKDDGGLPLTGYVVEKMDTATGRWVPAGFVDPSKTEQEITGLEPMKKYQFRVKAVNDEGESEPLTADTAILAKNPYDTPSAPGLPEIVDWDETMVKLKWEPPIRDGGAPITGYVIEMLDKYGGSFVKAAEIHGNTCQGTVPKLEEGNQYQFRVRAVNKAGPGDPSEETNPHIAKARYLKPNIDRTNLQNLVVKVGLTLTLDINITGEPPPQVTWLFEGKELKSDDLIRIDNVDYNTKFFILRAKRLHNGKYTIIAKNSVGEDRVDFDITVLGKPGKPKGPLEATDVTKNGCKLKWKKPDDDGGVPIEYYEIEKLDPLTGQWIPCGKSAEPEANIGGLQEGKPYKFRVKAVNKEGESEELELDKPIIAKNPFDEPSKPGRPEAKNWDKDFVDLEWAAPKNDGGAPIEKYIIQMRDKEGRAWVDAATVPGNRTAGKVTNVQEGHEYEFRIIAVNKAGPSEPSDPSKSVVAKPRFLAPYIDRKNLQKKVVRSGQLLRIEADVKGEPPPTVTWALKDVVLKSQDRLKIENEDYKTTFIITKVKRADSGVYTVTAKNNSGTDQVEVEISVLSKPSKPKGPLKVSDVTAEGCKLKWDKPEDDGGEPVDHYVIERMDTETGRWVPVGTSKTPEAEVTGLNEGKEYQFRVKAVNAEGESEPLETDFPTLAKNPYCEPDKPGKPEVRDWNRHQADLKWAPPKSDGGAQITSYIVEKKDQYSSKWQKAVEVIGNKCEAKVPDLVEGMKYQFRVRAVNKGGQSKPSDPSDPITAKDRFAAPRIDRSTLKDMTIKAGQNIRFDVKISGEPPPSKSWFLNKARLDSKDDVSIDNEDYKTKLVIMPVSRKHSGIYVIKAENSCGKDEVAVEVTVLDKPGKPEGPLKISDIHKEGCNLKWNAPEDDGGSPIEHYVVEKMDTESGRWVPVGRSKEPKMEVENLQPGQEYKFRVMAVNAEGESEPLEADKPIIAKNPFDEPDAPGTPEATDWDKDHVDLRWTPPVKDGGSPITGYVIEKREKGSPRWTKAGETKGPDCKGRAENLEEGVTYEFRVRAVNAAGPGQPSEASKPITAKPRKLAPKIDRRNLRAITVREGEPILFDVKISGEPPPEVTWSLNNKSIQETNSRRIENVPYNSKFFNDNPERKDSGTYKIHAVNKYGSDTAEVEVTVVSKPGKPEGPLEVSDIHRDGCKLKWKKPKDDGGEPIETYVVEKYDPDTGIWLPVGRTKDPELEVQGLIPGHEYQFRVKAVNKEGESEPLETLSSIIAKDPFTVPTAPGAPVPTDWSQNHVDLIWKEPVSDGGSPITGYIIEKKDKYSVMWEKALETDVATPQAVVHGLIEGNEYQFRVIAVNKAGQSEPGEASKNFIAKPRFLAPRIDRRNLRDVTISAGSTLKFDANIIGEPPPTVEWRLGALPLRSSKTVQIDNVDYNTKLVIRPVQRGDSGEYTVTASNSSGKDTVTVNVVVTDKPTPPEGPLQISEVHKEGCKLKWKRPKDDGGTPIEYYQVEKMDPESGCWVPCGRATEPSMEVTGLTPGKEYKFRVAAVNSEGESQPLEADQSIIAKNPFDEPGKPGDLKATDWDKDHVDLKWIPPKEDGGSPITGYIVEKKDKYGQWEKALEVPASQTTATVPDLIEGQPYEFRVRAVNAAGPGEPSDATPTIIAKPRNLAPKIDRTNLIEVRIKAGQNFGFDVKVSGEPPPATKWLIRGKEVKSTDRIKVQHAEYNTKLNVRLATRAESGRYTITAENVNGKDTAEVDVIVLDKPSPPGGPLKVSDVHAEGCKLNWNPPADDGGQPIEKYIVEKMDEASGRWVPAGETEGPVTSLAVDGLQPGHKYKFRVRAVNKQGKSEPLTTSQAIEAKNPFDTPSKPGVPEIKDFDKDFVELQWTRPSEDGGSPVTGYVIEKKDKFSPNWEKCAEIKGDVTTGRVPDLIEGNQYEFRVRAVNKAGPGEPSDATKPHVARPKNLAPRIDRNALIDVKIRAGQNFDFDVPVIGEPPPSKEWTLKGNYVLNTDRIKVVNENYNTKLRVIDAKRSDSGTYTLTAKNINGVDSATVNVTVLDVPQPPEGPLKPEHVTKSSCTLYWRPPKDDGGSEITHYTVEKLDTENMRWVPVGDASGTSIRVDHLIEGHDYNFRVRAVNKQGESLPLTGQSPVTAKDPFNKPDKPGAPEPVDWDKDHVDLEWTPPKKDGGSPITGYIIEKRTRFGPWEKAAEVAGNKTKGTAPNLIEGEEYEFRVIAVNKGGPGEPSEPSKSVVAKPRFQAPWFDKMLLQDMVVKAGQKINYTIPIEASPRPKVKWSVNGKPVEPGVRADIQTFASQTVFEILFSVRNDTGRYTLTLENELGQCSASANVTVLDRPSPPEGPLVVSNITKESAHLTWKVPLDDGGSPILHYIVEKMDVSRGTWSDAGMATGLSHDVSRLIHRKEYLFRVKAVNSIGESDPLETATSIIAKNEFDEPAAPGKPLVMDWDKDHVDLEWPAPKSDGGSPITGYIIQKKEKGSPYWVNAIHVPPKQTSGTVPDLTEGQEYEFRIIATNAVGQSEPSEPSDAVTAKARYLPPKIKTPLNDIRIKAGQIFHVDIDFIGEPPPEVIWSVASKPLKTDERTTVTSIGYHTIVHTVNTKRSDSGLYHLMLRNSSGVDEGSFQVIILDRPSPPEGPLEYEEITGSSVTVSWKPPKDNGGSEITGYVIEKRDLTHGGGWVPAVSFVNPKYNHATVPRLLEGTKYEFRVSAENLQGRSDPLDCQKPVVAKSQFDVPGRPGRPEAVDTDKDHIKIKWKPPISNGGSPIIGYDVEKRERMTGRWVKLNKDPVKNLEYYDDHVLEGHQYEYRVTAINAAGHGKPSDTSVPITAKPMREKPKLYLDGLIGKKIKVRAGEPINIQIPLSGAPIPVVDWTKNSVKLPETNRISAQTTSDNTSLRIDSSTRQDSGKYTITAKNEYGKDSADIEVMVVDKPGVPKGPLSYSNTTQDSVSLAWNPPADDGGGEITGYVIEMAEYGSDNWKTVPGFCPKTAFTVRGLHEGKRYVFRVRAENIYGLSEPLEGTPVVAKSPFDPPDAPSTPEITGYSPNTCSLQWNPPTYTGGRPITGYYVEKRERGGEWIKVNNYPTPNTSFTVQDLREGSRYEFRVIAVNEAGPGKPSKPTEPMTAEAQRLKPDAPEPPQPDRITRDSVTLSWRPPRSDGGSKIKGYIIQKKGKGDDDWSDVNGTPVPVNVFKVPNLKEGDEYQFRVIAVNDVGPSDPSRPSNNILIEEQPNKPCMDLGGVRDITVRAGEDFSIHVPYVAFPKPTLTWFNNDTLLDESDTRVHQQLADDYASIVVKNSKRSDTGQYRLQLKNQSGFDTATINVRVLDRPSPPENLRADEFAGDALTLFWNPPKDNGGADITNYVVEKREVRTTAWQKVSSYVTTPFCRIRNLVIGREYEFRVMAENQYGTSDPAVIADPVRARHPFDPPGPPGAPRGVDTTEDSITISWTKPRHDGGSPILGYVIEKKLIGEDKWTKATHAHITELTYKVPNLIENHEYEFRVAAVNAAGQGPWSSSSDAIVCRPPPCAPKITSDLSIRDMTVIAGEEFTITVPFIGNPKPKPTWTINGEEVIPGDRIKFETTTTSTVFINKCAKRSDLGNYTIQLVNAEGSDTASCKVLVVDKPLPPQGPLEVSDITPETCSLSWRPPLDDGGSPVTNYVVEKLDPFTGLWVKVSSFVRSCHYDVIGLEPNKKYSFRVRAENQYGVSDPLETDQPVTAKFAFTVPDPPGQPRISDWDTSNITLTWDRPRSDGGSRIQGYKIEYRDVAESQWHVANDYLVKDTTYIVHSLLSGREYEFRVRAKNAAGWSKPSPPSSKFKLKGKFTVPSPPGTPTVVKVGKSYVDLKWEPPTSDGGSRITGYIIEKREVGVASWIKCNEYNVLDCSYTVLNLVEQANYEFRIFAVNAAGKSEPSSCTTPIKICEVEGGEKPEFVRTLASQCVPLGLPLVLECEATGNPAPTARWLKNGREITMGGRFYTEQKGGIFKLNISEVWGADDGDYTCEASNALGFVTTTARIKIGAPPRIDRMPTDLYLPEGDNTKIKIYYSGDQPMEVTLSKDGKKIEENTHIKYTVFDEYLIIFIKDITKNDAGTYTLSIKNDSGSVSASFTVYITGLPGPPVGPLDVSDITKHTCTLNWKPPQYDGGLRITHYVVERRDVSLTHWIIVSSFCKETTFTVQGLTEGQEYLFRVMAVNENGMGLPLEGTNPIKAKAPFDPPSAPGIPNVTEVGEDFVNLSWDKPESDGGSRVQGYWIDKREVGSEAWQRVNLSICFATQINISNLIEGRQYEFRVFAQNEAGLSPPSLASTSVRIKDPLTATPPEIVKPLRNAHCIQNHNAEFQCTITGNPRPTISWQVFVQYKGAREIIHGTKYHMLKEGDVYSLIVNDVYGEDADEYVCRAVNKGGIKSTRAELVIMTAPRLNVPPRFRDTAFFDKGENVVIKIPFTGSPKPRITWQKDGETVESGGHFAVQVKERHAILTIRDGSKLDSGPYRLLAENELGMDSAIIKIQISDRPDPPKFLAVDNIGHDSLALTWKPPAWDGGSNITNYLVEKREHPMSSWIRVGSTRFTNMAVTGLSPGHQYEFRVYAENIYGRSDPSDVSGLVKTKDSGKKVIKKKQYEVDATGKKIRGQADGKVNDYDQY</sequence>
<comment type="similarity">
    <text evidence="3">Belongs to the protein kinase superfamily. CAMK Ser/Thr protein kinase family.</text>
</comment>
<feature type="domain" description="Fibronectin type-III" evidence="24">
    <location>
        <begin position="3842"/>
        <end position="3937"/>
    </location>
</feature>
<feature type="domain" description="Fibronectin type-III" evidence="24">
    <location>
        <begin position="4432"/>
        <end position="4527"/>
    </location>
</feature>
<evidence type="ECO:0000256" key="10">
    <source>
        <dbReference type="ARBA" id="ARBA00022723"/>
    </source>
</evidence>
<feature type="domain" description="Ig-like" evidence="23">
    <location>
        <begin position="437"/>
        <end position="532"/>
    </location>
</feature>
<feature type="domain" description="Ig-like" evidence="23">
    <location>
        <begin position="2459"/>
        <end position="2549"/>
    </location>
</feature>
<dbReference type="InterPro" id="IPR036116">
    <property type="entry name" value="FN3_sf"/>
</dbReference>
<evidence type="ECO:0000256" key="12">
    <source>
        <dbReference type="ARBA" id="ARBA00022741"/>
    </source>
</evidence>
<dbReference type="FunFam" id="2.60.40.10:FF:000466">
    <property type="entry name" value="Uncharacterized protein, isoform H"/>
    <property type="match status" value="1"/>
</dbReference>
<feature type="compositionally biased region" description="Polar residues" evidence="22">
    <location>
        <begin position="6057"/>
        <end position="6072"/>
    </location>
</feature>
<feature type="region of interest" description="Disordered" evidence="22">
    <location>
        <begin position="6057"/>
        <end position="6078"/>
    </location>
</feature>
<feature type="compositionally biased region" description="Basic and acidic residues" evidence="22">
    <location>
        <begin position="1226"/>
        <end position="1255"/>
    </location>
</feature>
<feature type="domain" description="Fibronectin type-III" evidence="24">
    <location>
        <begin position="3547"/>
        <end position="3642"/>
    </location>
</feature>
<feature type="non-terminal residue" evidence="25">
    <location>
        <position position="7814"/>
    </location>
</feature>
<evidence type="ECO:0000256" key="1">
    <source>
        <dbReference type="ARBA" id="ARBA00001946"/>
    </source>
</evidence>
<dbReference type="Proteomes" id="UP000502823">
    <property type="component" value="Unassembled WGS sequence"/>
</dbReference>
<dbReference type="GO" id="GO:0031672">
    <property type="term" value="C:A band"/>
    <property type="evidence" value="ECO:0007669"/>
    <property type="project" value="UniProtKB-ARBA"/>
</dbReference>
<dbReference type="GO" id="GO:0005524">
    <property type="term" value="F:ATP binding"/>
    <property type="evidence" value="ECO:0007669"/>
    <property type="project" value="UniProtKB-KW"/>
</dbReference>
<feature type="domain" description="Ig-like" evidence="23">
    <location>
        <begin position="3054"/>
        <end position="3141"/>
    </location>
</feature>
<comment type="catalytic activity">
    <reaction evidence="20">
        <text>L-threonyl-[protein] + ATP = O-phospho-L-threonyl-[protein] + ADP + H(+)</text>
        <dbReference type="Rhea" id="RHEA:46608"/>
        <dbReference type="Rhea" id="RHEA-COMP:11060"/>
        <dbReference type="Rhea" id="RHEA-COMP:11605"/>
        <dbReference type="ChEBI" id="CHEBI:15378"/>
        <dbReference type="ChEBI" id="CHEBI:30013"/>
        <dbReference type="ChEBI" id="CHEBI:30616"/>
        <dbReference type="ChEBI" id="CHEBI:61977"/>
        <dbReference type="ChEBI" id="CHEBI:456216"/>
        <dbReference type="EC" id="2.7.11.1"/>
    </reaction>
</comment>
<feature type="domain" description="Fibronectin type-III" evidence="24">
    <location>
        <begin position="4628"/>
        <end position="4721"/>
    </location>
</feature>
<keyword evidence="11" id="KW-0677">Repeat</keyword>
<feature type="domain" description="Ig-like" evidence="23">
    <location>
        <begin position="7102"/>
        <end position="7190"/>
    </location>
</feature>
<evidence type="ECO:0000256" key="6">
    <source>
        <dbReference type="ARBA" id="ARBA00022490"/>
    </source>
</evidence>
<dbReference type="FunFam" id="2.60.40.10:FF:000034">
    <property type="entry name" value="Titin isoform A"/>
    <property type="match status" value="1"/>
</dbReference>
<feature type="domain" description="Ig-like" evidence="23">
    <location>
        <begin position="9"/>
        <end position="102"/>
    </location>
</feature>
<feature type="domain" description="Fibronectin type-III" evidence="24">
    <location>
        <begin position="5318"/>
        <end position="5412"/>
    </location>
</feature>
<dbReference type="InterPro" id="IPR003598">
    <property type="entry name" value="Ig_sub2"/>
</dbReference>
<dbReference type="FunFam" id="2.60.40.10:FF:000567">
    <property type="entry name" value="Uncharacterized protein, isoform G"/>
    <property type="match status" value="8"/>
</dbReference>
<dbReference type="GO" id="GO:0005516">
    <property type="term" value="F:calmodulin binding"/>
    <property type="evidence" value="ECO:0007669"/>
    <property type="project" value="UniProtKB-KW"/>
</dbReference>
<feature type="domain" description="Fibronectin type-III" evidence="24">
    <location>
        <begin position="5910"/>
        <end position="6005"/>
    </location>
</feature>
<feature type="domain" description="Fibronectin type-III" evidence="24">
    <location>
        <begin position="2360"/>
        <end position="2454"/>
    </location>
</feature>
<feature type="domain" description="Ig-like" evidence="23">
    <location>
        <begin position="7590"/>
        <end position="7683"/>
    </location>
</feature>
<evidence type="ECO:0000313" key="26">
    <source>
        <dbReference type="Proteomes" id="UP000502823"/>
    </source>
</evidence>
<evidence type="ECO:0000256" key="7">
    <source>
        <dbReference type="ARBA" id="ARBA00022527"/>
    </source>
</evidence>
<feature type="compositionally biased region" description="Basic and acidic residues" evidence="22">
    <location>
        <begin position="5312"/>
        <end position="5330"/>
    </location>
</feature>
<feature type="domain" description="Ig-like" evidence="23">
    <location>
        <begin position="6702"/>
        <end position="6792"/>
    </location>
</feature>
<feature type="domain" description="Fibronectin type-III" evidence="24">
    <location>
        <begin position="6503"/>
        <end position="6597"/>
    </location>
</feature>
<feature type="domain" description="Fibronectin type-III" evidence="24">
    <location>
        <begin position="6207"/>
        <end position="6300"/>
    </location>
</feature>
<feature type="domain" description="Ig-like" evidence="23">
    <location>
        <begin position="2150"/>
        <end position="2251"/>
    </location>
</feature>